<feature type="binding site" evidence="7">
    <location>
        <position position="159"/>
    </location>
    <ligand>
        <name>Fe cation</name>
        <dbReference type="ChEBI" id="CHEBI:24875"/>
    </ligand>
</feature>
<dbReference type="Pfam" id="PF13640">
    <property type="entry name" value="2OG-FeII_Oxy_3"/>
    <property type="match status" value="1"/>
</dbReference>
<dbReference type="GO" id="GO:0006974">
    <property type="term" value="P:DNA damage response"/>
    <property type="evidence" value="ECO:0007669"/>
    <property type="project" value="TreeGrafter"/>
</dbReference>
<feature type="binding site" evidence="7">
    <location>
        <position position="169"/>
    </location>
    <ligand>
        <name>2-oxoglutarate</name>
        <dbReference type="ChEBI" id="CHEBI:16810"/>
    </ligand>
</feature>
<dbReference type="InterPro" id="IPR006620">
    <property type="entry name" value="Pro_4_hyd_alph"/>
</dbReference>
<dbReference type="GO" id="GO:0005506">
    <property type="term" value="F:iron ion binding"/>
    <property type="evidence" value="ECO:0007669"/>
    <property type="project" value="UniProtKB-UniRule"/>
</dbReference>
<dbReference type="PANTHER" id="PTHR41536:SF1">
    <property type="entry name" value="PKHD-TYPE HYDROXYLASE YBIX"/>
    <property type="match status" value="1"/>
</dbReference>
<dbReference type="InterPro" id="IPR044862">
    <property type="entry name" value="Pro_4_hyd_alph_FE2OG_OXY"/>
</dbReference>
<dbReference type="AlphaFoldDB" id="A0A5C1E819"/>
<gene>
    <name evidence="9" type="ORF">OTERR_15370</name>
</gene>
<name>A0A5C1E819_9RHOO</name>
<evidence type="ECO:0000256" key="4">
    <source>
        <dbReference type="ARBA" id="ARBA00022964"/>
    </source>
</evidence>
<keyword evidence="10" id="KW-1185">Reference proteome</keyword>
<evidence type="ECO:0000256" key="1">
    <source>
        <dbReference type="ARBA" id="ARBA00001961"/>
    </source>
</evidence>
<comment type="cofactor">
    <cofactor evidence="7">
        <name>Fe(2+)</name>
        <dbReference type="ChEBI" id="CHEBI:29033"/>
    </cofactor>
    <text evidence="7">Binds 1 Fe(2+) ion per subunit.</text>
</comment>
<dbReference type="Gene3D" id="2.60.120.620">
    <property type="entry name" value="q2cbj1_9rhob like domain"/>
    <property type="match status" value="1"/>
</dbReference>
<organism evidence="9 10">
    <name type="scientific">Oryzomicrobium terrae</name>
    <dbReference type="NCBI Taxonomy" id="1735038"/>
    <lineage>
        <taxon>Bacteria</taxon>
        <taxon>Pseudomonadati</taxon>
        <taxon>Pseudomonadota</taxon>
        <taxon>Betaproteobacteria</taxon>
        <taxon>Rhodocyclales</taxon>
        <taxon>Rhodocyclaceae</taxon>
        <taxon>Oryzomicrobium</taxon>
    </lineage>
</organism>
<dbReference type="GO" id="GO:0016706">
    <property type="term" value="F:2-oxoglutarate-dependent dioxygenase activity"/>
    <property type="evidence" value="ECO:0007669"/>
    <property type="project" value="UniProtKB-UniRule"/>
</dbReference>
<dbReference type="EMBL" id="CP022579">
    <property type="protein sequence ID" value="QEL65013.1"/>
    <property type="molecule type" value="Genomic_DNA"/>
</dbReference>
<dbReference type="KEGG" id="otr:OTERR_15370"/>
<dbReference type="NCBIfam" id="NF003973">
    <property type="entry name" value="PRK05467.1-2"/>
    <property type="match status" value="1"/>
</dbReference>
<dbReference type="PROSITE" id="PS51471">
    <property type="entry name" value="FE2OG_OXY"/>
    <property type="match status" value="1"/>
</dbReference>
<dbReference type="Gene3D" id="4.10.860.20">
    <property type="entry name" value="Rabenosyn, Rab binding domain"/>
    <property type="match status" value="1"/>
</dbReference>
<keyword evidence="4 7" id="KW-0223">Dioxygenase</keyword>
<dbReference type="HAMAP" id="MF_00657">
    <property type="entry name" value="Hydroxyl_YbiX"/>
    <property type="match status" value="1"/>
</dbReference>
<keyword evidence="5 7" id="KW-0560">Oxidoreductase</keyword>
<dbReference type="GO" id="GO:0006879">
    <property type="term" value="P:intracellular iron ion homeostasis"/>
    <property type="evidence" value="ECO:0007669"/>
    <property type="project" value="TreeGrafter"/>
</dbReference>
<dbReference type="SMART" id="SM00702">
    <property type="entry name" value="P4Hc"/>
    <property type="match status" value="1"/>
</dbReference>
<dbReference type="RefSeq" id="WP_149425381.1">
    <property type="nucleotide sequence ID" value="NZ_CP022579.1"/>
</dbReference>
<feature type="domain" description="Fe2OG dioxygenase" evidence="8">
    <location>
        <begin position="78"/>
        <end position="178"/>
    </location>
</feature>
<evidence type="ECO:0000256" key="6">
    <source>
        <dbReference type="ARBA" id="ARBA00023004"/>
    </source>
</evidence>
<evidence type="ECO:0000256" key="5">
    <source>
        <dbReference type="ARBA" id="ARBA00023002"/>
    </source>
</evidence>
<keyword evidence="3 7" id="KW-0847">Vitamin C</keyword>
<sequence length="226" mass="25454">MMLHVPEVLSREQVAECRRILDNAEWGDGKATTGVQSAQAKRNWQLPEGSPALEHLREIVTSALMANPLFFSAALPQRILPPYFNRYEGGGYFGNHVDNAIRYAHGSPLGLRTDVSTTLFFSDPDEYEGGELIVEDTYGSHAARLPAGDAIVYPSTSLHRVEPVTKGARICSFLWTQSMVRDDWRRTMLFDLDVTIQKLRQQVGDTPEVIALTSHYHNLLRQWAEL</sequence>
<dbReference type="NCBIfam" id="NF003975">
    <property type="entry name" value="PRK05467.1-4"/>
    <property type="match status" value="1"/>
</dbReference>
<reference evidence="9 10" key="1">
    <citation type="submission" date="2017-07" db="EMBL/GenBank/DDBJ databases">
        <title>Complete genome sequence of Oryzomicrobium terrae TPP412.</title>
        <authorList>
            <person name="Chiu L.-W."/>
            <person name="Lo K.-J."/>
            <person name="Tsai Y.-M."/>
            <person name="Lin S.-S."/>
            <person name="Kuo C.-H."/>
            <person name="Liu C.-T."/>
        </authorList>
    </citation>
    <scope>NUCLEOTIDE SEQUENCE [LARGE SCALE GENOMIC DNA]</scope>
    <source>
        <strain evidence="9 10">TPP412</strain>
    </source>
</reference>
<dbReference type="GO" id="GO:0031418">
    <property type="term" value="F:L-ascorbic acid binding"/>
    <property type="evidence" value="ECO:0007669"/>
    <property type="project" value="UniProtKB-KW"/>
</dbReference>
<dbReference type="PANTHER" id="PTHR41536">
    <property type="entry name" value="PKHD-TYPE HYDROXYLASE YBIX"/>
    <property type="match status" value="1"/>
</dbReference>
<evidence type="ECO:0000313" key="10">
    <source>
        <dbReference type="Proteomes" id="UP000323671"/>
    </source>
</evidence>
<proteinExistence type="inferred from homology"/>
<accession>A0A5C1E819</accession>
<protein>
    <submittedName>
        <fullName evidence="9">PKHD-type hydroxylase</fullName>
    </submittedName>
</protein>
<dbReference type="NCBIfam" id="NF003974">
    <property type="entry name" value="PRK05467.1-3"/>
    <property type="match status" value="1"/>
</dbReference>
<feature type="binding site" evidence="7">
    <location>
        <position position="98"/>
    </location>
    <ligand>
        <name>Fe cation</name>
        <dbReference type="ChEBI" id="CHEBI:24875"/>
    </ligand>
</feature>
<dbReference type="Proteomes" id="UP000323671">
    <property type="component" value="Chromosome"/>
</dbReference>
<dbReference type="Pfam" id="PF18331">
    <property type="entry name" value="PKHD_C"/>
    <property type="match status" value="1"/>
</dbReference>
<evidence type="ECO:0000313" key="9">
    <source>
        <dbReference type="EMBL" id="QEL65013.1"/>
    </source>
</evidence>
<dbReference type="SUPFAM" id="SSF51197">
    <property type="entry name" value="Clavaminate synthase-like"/>
    <property type="match status" value="1"/>
</dbReference>
<dbReference type="InterPro" id="IPR023550">
    <property type="entry name" value="PKHD_hydroxylase"/>
</dbReference>
<feature type="binding site" evidence="7">
    <location>
        <position position="96"/>
    </location>
    <ligand>
        <name>Fe cation</name>
        <dbReference type="ChEBI" id="CHEBI:24875"/>
    </ligand>
</feature>
<evidence type="ECO:0000256" key="3">
    <source>
        <dbReference type="ARBA" id="ARBA00022896"/>
    </source>
</evidence>
<dbReference type="InterPro" id="IPR041097">
    <property type="entry name" value="PKHD_C"/>
</dbReference>
<keyword evidence="6 7" id="KW-0408">Iron</keyword>
<evidence type="ECO:0000256" key="7">
    <source>
        <dbReference type="HAMAP-Rule" id="MF_00657"/>
    </source>
</evidence>
<comment type="cofactor">
    <cofactor evidence="1 7">
        <name>L-ascorbate</name>
        <dbReference type="ChEBI" id="CHEBI:38290"/>
    </cofactor>
</comment>
<dbReference type="InterPro" id="IPR005123">
    <property type="entry name" value="Oxoglu/Fe-dep_dioxygenase_dom"/>
</dbReference>
<evidence type="ECO:0000256" key="2">
    <source>
        <dbReference type="ARBA" id="ARBA00022723"/>
    </source>
</evidence>
<evidence type="ECO:0000259" key="8">
    <source>
        <dbReference type="PROSITE" id="PS51471"/>
    </source>
</evidence>
<keyword evidence="2 7" id="KW-0479">Metal-binding</keyword>